<dbReference type="PANTHER" id="PTHR34724">
    <property type="entry name" value="OS12G0596101 PROTEIN"/>
    <property type="match status" value="1"/>
</dbReference>
<reference evidence="1 2" key="1">
    <citation type="submission" date="2023-06" db="EMBL/GenBank/DDBJ databases">
        <title>Cellulomonas sp. MW4 Whole genome sequence.</title>
        <authorList>
            <person name="Park S."/>
        </authorList>
    </citation>
    <scope>NUCLEOTIDE SEQUENCE [LARGE SCALE GENOMIC DNA]</scope>
    <source>
        <strain evidence="1 2">MW4</strain>
    </source>
</reference>
<evidence type="ECO:0000313" key="2">
    <source>
        <dbReference type="Proteomes" id="UP001529338"/>
    </source>
</evidence>
<proteinExistence type="predicted"/>
<dbReference type="EMBL" id="JAUCGQ010000003">
    <property type="protein sequence ID" value="MDM7856477.1"/>
    <property type="molecule type" value="Genomic_DNA"/>
</dbReference>
<organism evidence="1 2">
    <name type="scientific">Cellulomonas alba</name>
    <dbReference type="NCBI Taxonomy" id="3053467"/>
    <lineage>
        <taxon>Bacteria</taxon>
        <taxon>Bacillati</taxon>
        <taxon>Actinomycetota</taxon>
        <taxon>Actinomycetes</taxon>
        <taxon>Micrococcales</taxon>
        <taxon>Cellulomonadaceae</taxon>
        <taxon>Cellulomonas</taxon>
    </lineage>
</organism>
<sequence>MCYPTTCSTCGKTTWAGCGQHVADVQRSVPAAQWCAGHPDQARKDGGFLSRLFGR</sequence>
<name>A0ABT7SJW5_9CELL</name>
<dbReference type="Proteomes" id="UP001529338">
    <property type="component" value="Unassembled WGS sequence"/>
</dbReference>
<comment type="caution">
    <text evidence="1">The sequence shown here is derived from an EMBL/GenBank/DDBJ whole genome shotgun (WGS) entry which is preliminary data.</text>
</comment>
<dbReference type="PANTHER" id="PTHR34724:SF4">
    <property type="entry name" value="EXPRESSED PROTEIN"/>
    <property type="match status" value="1"/>
</dbReference>
<gene>
    <name evidence="1" type="ORF">QRT04_16180</name>
</gene>
<keyword evidence="2" id="KW-1185">Reference proteome</keyword>
<evidence type="ECO:0000313" key="1">
    <source>
        <dbReference type="EMBL" id="MDM7856477.1"/>
    </source>
</evidence>
<dbReference type="RefSeq" id="WP_289456682.1">
    <property type="nucleotide sequence ID" value="NZ_JAUCGQ010000003.1"/>
</dbReference>
<protein>
    <submittedName>
        <fullName evidence="1">Uncharacterized protein</fullName>
    </submittedName>
</protein>
<accession>A0ABT7SJW5</accession>